<feature type="region of interest" description="Disordered" evidence="1">
    <location>
        <begin position="79"/>
        <end position="144"/>
    </location>
</feature>
<dbReference type="EMBL" id="CAXAMM010000914">
    <property type="protein sequence ID" value="CAK8989577.1"/>
    <property type="molecule type" value="Genomic_DNA"/>
</dbReference>
<reference evidence="2 3" key="1">
    <citation type="submission" date="2024-02" db="EMBL/GenBank/DDBJ databases">
        <authorList>
            <person name="Chen Y."/>
            <person name="Shah S."/>
            <person name="Dougan E. K."/>
            <person name="Thang M."/>
            <person name="Chan C."/>
        </authorList>
    </citation>
    <scope>NUCLEOTIDE SEQUENCE [LARGE SCALE GENOMIC DNA]</scope>
</reference>
<dbReference type="Proteomes" id="UP001642464">
    <property type="component" value="Unassembled WGS sequence"/>
</dbReference>
<feature type="compositionally biased region" description="Basic residues" evidence="1">
    <location>
        <begin position="106"/>
        <end position="123"/>
    </location>
</feature>
<protein>
    <submittedName>
        <fullName evidence="2">Uncharacterized protein</fullName>
    </submittedName>
</protein>
<organism evidence="2 3">
    <name type="scientific">Durusdinium trenchii</name>
    <dbReference type="NCBI Taxonomy" id="1381693"/>
    <lineage>
        <taxon>Eukaryota</taxon>
        <taxon>Sar</taxon>
        <taxon>Alveolata</taxon>
        <taxon>Dinophyceae</taxon>
        <taxon>Suessiales</taxon>
        <taxon>Symbiodiniaceae</taxon>
        <taxon>Durusdinium</taxon>
    </lineage>
</organism>
<name>A0ABP0HHF4_9DINO</name>
<evidence type="ECO:0000256" key="1">
    <source>
        <dbReference type="SAM" id="MobiDB-lite"/>
    </source>
</evidence>
<sequence length="144" mass="16088">MAPEEEHSEHFCQALQVQGLQHGKCLVGLLQWRHEGPRPHLDEASPNAVEEDEHGFPGSSPYRGGTTALGRLVATVHHVSVGPRERPAQLGHSASSPGYREESTQGKHRQCKKEPKHQKQKQHCNKEPKHQKQGQRCNNKGAKH</sequence>
<accession>A0ABP0HHF4</accession>
<comment type="caution">
    <text evidence="2">The sequence shown here is derived from an EMBL/GenBank/DDBJ whole genome shotgun (WGS) entry which is preliminary data.</text>
</comment>
<evidence type="ECO:0000313" key="3">
    <source>
        <dbReference type="Proteomes" id="UP001642464"/>
    </source>
</evidence>
<gene>
    <name evidence="2" type="ORF">SCF082_LOCUS1864</name>
</gene>
<feature type="region of interest" description="Disordered" evidence="1">
    <location>
        <begin position="36"/>
        <end position="66"/>
    </location>
</feature>
<evidence type="ECO:0000313" key="2">
    <source>
        <dbReference type="EMBL" id="CAK8989577.1"/>
    </source>
</evidence>
<proteinExistence type="predicted"/>
<keyword evidence="3" id="KW-1185">Reference proteome</keyword>